<feature type="region of interest" description="Disordered" evidence="1">
    <location>
        <begin position="346"/>
        <end position="501"/>
    </location>
</feature>
<reference evidence="3 4" key="1">
    <citation type="journal article" date="2024" name="Nat. Commun.">
        <title>Phylogenomics reveals the evolutionary origins of lichenization in chlorophyte algae.</title>
        <authorList>
            <person name="Puginier C."/>
            <person name="Libourel C."/>
            <person name="Otte J."/>
            <person name="Skaloud P."/>
            <person name="Haon M."/>
            <person name="Grisel S."/>
            <person name="Petersen M."/>
            <person name="Berrin J.G."/>
            <person name="Delaux P.M."/>
            <person name="Dal Grande F."/>
            <person name="Keller J."/>
        </authorList>
    </citation>
    <scope>NUCLEOTIDE SEQUENCE [LARGE SCALE GENOMIC DNA]</scope>
    <source>
        <strain evidence="3 4">SAG 2036</strain>
    </source>
</reference>
<evidence type="ECO:0000313" key="3">
    <source>
        <dbReference type="EMBL" id="KAK9808528.1"/>
    </source>
</evidence>
<sequence length="501" mass="54193">MRTLSKKANIFSGSKAISRNPEEQFLELCKNATAKTLDRPDSDLNQLVIDAISADPADAPSPQYVADVLRDRLLLKNPHKVWLSLELIREVMDRCKTISTDDWRDCMAEINRIASRPMNRYASDLPVQQRAKTAAFSLLRHLANEDNDDHMNSPRSPRPKASNPHFAAGNRSPRGAGLGHGASDSPSRNQGAAGSWPRVRNAVQHHLAVVGSKLDSVQESIVTLSSKEGATTAAQQQFLREVVSEMEGFRAKFEPLLAQLSSFDNAEAQGLMSRSLETLDVINNIISLQDEVVQAKDNPTPAPHTPLVYTSNASPNRAAPHAQAPAQPAPPEPLDGIAELQQALSGSSISGQQHAQQAPVSDPFAPSHMGVAPLMSYPSQSSNPFKPAPYNPMADPNRSPGGAQPQSYNPGFPSYGSGSAQYYSPQQQQPQQHFHHSSSPSHDSWGSGGHDSGMSPQYPTMQYNGAQNGFQPSAAPYQAPQQPARPQAAADPFDELFSGRN</sequence>
<dbReference type="PROSITE" id="PS50179">
    <property type="entry name" value="VHS"/>
    <property type="match status" value="1"/>
</dbReference>
<dbReference type="AlphaFoldDB" id="A0AAW1PIY8"/>
<dbReference type="GO" id="GO:0043130">
    <property type="term" value="F:ubiquitin binding"/>
    <property type="evidence" value="ECO:0007669"/>
    <property type="project" value="InterPro"/>
</dbReference>
<dbReference type="InterPro" id="IPR008942">
    <property type="entry name" value="ENTH_VHS"/>
</dbReference>
<dbReference type="SUPFAM" id="SSF48464">
    <property type="entry name" value="ENTH/VHS domain"/>
    <property type="match status" value="1"/>
</dbReference>
<dbReference type="Gene3D" id="1.25.40.90">
    <property type="match status" value="1"/>
</dbReference>
<dbReference type="InterPro" id="IPR002014">
    <property type="entry name" value="VHS_dom"/>
</dbReference>
<feature type="region of interest" description="Disordered" evidence="1">
    <location>
        <begin position="145"/>
        <end position="195"/>
    </location>
</feature>
<organism evidence="3 4">
    <name type="scientific">Symbiochloris irregularis</name>
    <dbReference type="NCBI Taxonomy" id="706552"/>
    <lineage>
        <taxon>Eukaryota</taxon>
        <taxon>Viridiplantae</taxon>
        <taxon>Chlorophyta</taxon>
        <taxon>core chlorophytes</taxon>
        <taxon>Trebouxiophyceae</taxon>
        <taxon>Trebouxiales</taxon>
        <taxon>Trebouxiaceae</taxon>
        <taxon>Symbiochloris</taxon>
    </lineage>
</organism>
<accession>A0AAW1PIY8</accession>
<dbReference type="GO" id="GO:0035091">
    <property type="term" value="F:phosphatidylinositol binding"/>
    <property type="evidence" value="ECO:0007669"/>
    <property type="project" value="InterPro"/>
</dbReference>
<protein>
    <recommendedName>
        <fullName evidence="2">VHS domain-containing protein</fullName>
    </recommendedName>
</protein>
<gene>
    <name evidence="3" type="ORF">WJX73_005149</name>
</gene>
<feature type="compositionally biased region" description="Polar residues" evidence="1">
    <location>
        <begin position="346"/>
        <end position="359"/>
    </location>
</feature>
<evidence type="ECO:0000313" key="4">
    <source>
        <dbReference type="Proteomes" id="UP001465755"/>
    </source>
</evidence>
<evidence type="ECO:0000259" key="2">
    <source>
        <dbReference type="PROSITE" id="PS50179"/>
    </source>
</evidence>
<feature type="compositionally biased region" description="Low complexity" evidence="1">
    <location>
        <begin position="414"/>
        <end position="445"/>
    </location>
</feature>
<feature type="compositionally biased region" description="Polar residues" evidence="1">
    <location>
        <begin position="457"/>
        <end position="470"/>
    </location>
</feature>
<dbReference type="Proteomes" id="UP001465755">
    <property type="component" value="Unassembled WGS sequence"/>
</dbReference>
<proteinExistence type="predicted"/>
<feature type="domain" description="VHS" evidence="2">
    <location>
        <begin position="32"/>
        <end position="95"/>
    </location>
</feature>
<name>A0AAW1PIY8_9CHLO</name>
<feature type="compositionally biased region" description="Low complexity" evidence="1">
    <location>
        <begin position="471"/>
        <end position="490"/>
    </location>
</feature>
<evidence type="ECO:0000256" key="1">
    <source>
        <dbReference type="SAM" id="MobiDB-lite"/>
    </source>
</evidence>
<keyword evidence="4" id="KW-1185">Reference proteome</keyword>
<dbReference type="EMBL" id="JALJOQ010000022">
    <property type="protein sequence ID" value="KAK9808528.1"/>
    <property type="molecule type" value="Genomic_DNA"/>
</dbReference>
<feature type="region of interest" description="Disordered" evidence="1">
    <location>
        <begin position="296"/>
        <end position="334"/>
    </location>
</feature>
<comment type="caution">
    <text evidence="3">The sequence shown here is derived from an EMBL/GenBank/DDBJ whole genome shotgun (WGS) entry which is preliminary data.</text>
</comment>